<dbReference type="PANTHER" id="PTHR36528:SF1">
    <property type="entry name" value="CRISPR SYSTEM SINGLE-STRAND-SPECIFIC DEOXYRIBONUCLEASE CAS10_CSM1 (SUBTYPE III-A)"/>
    <property type="match status" value="1"/>
</dbReference>
<evidence type="ECO:0000256" key="1">
    <source>
        <dbReference type="ARBA" id="ARBA00005700"/>
    </source>
</evidence>
<dbReference type="Gene3D" id="3.30.70.270">
    <property type="match status" value="1"/>
</dbReference>
<protein>
    <recommendedName>
        <fullName evidence="2">CRISPR system single-strand-specific deoxyribonuclease Cas10/Csm1 (subtype III-A)</fullName>
    </recommendedName>
    <alternativeName>
        <fullName evidence="11">Cyclic oligoadenylate synthase</fullName>
    </alternativeName>
</protein>
<evidence type="ECO:0000256" key="8">
    <source>
        <dbReference type="ARBA" id="ARBA00022839"/>
    </source>
</evidence>
<evidence type="ECO:0000313" key="14">
    <source>
        <dbReference type="Proteomes" id="UP000321907"/>
    </source>
</evidence>
<reference evidence="13 14" key="1">
    <citation type="submission" date="2019-08" db="EMBL/GenBank/DDBJ databases">
        <title>Lewinella sp. strain SSH13 Genome sequencing and assembly.</title>
        <authorList>
            <person name="Kim I."/>
        </authorList>
    </citation>
    <scope>NUCLEOTIDE SEQUENCE [LARGE SCALE GENOMIC DNA]</scope>
    <source>
        <strain evidence="13 14">SSH13</strain>
    </source>
</reference>
<keyword evidence="5" id="KW-0547">Nucleotide-binding</keyword>
<keyword evidence="10" id="KW-0051">Antiviral defense</keyword>
<dbReference type="RefSeq" id="WP_147931900.1">
    <property type="nucleotide sequence ID" value="NZ_VOXD01000028.1"/>
</dbReference>
<evidence type="ECO:0000259" key="12">
    <source>
        <dbReference type="PROSITE" id="PS50887"/>
    </source>
</evidence>
<evidence type="ECO:0000256" key="2">
    <source>
        <dbReference type="ARBA" id="ARBA00014333"/>
    </source>
</evidence>
<keyword evidence="9" id="KW-0067">ATP-binding</keyword>
<evidence type="ECO:0000256" key="6">
    <source>
        <dbReference type="ARBA" id="ARBA00022759"/>
    </source>
</evidence>
<dbReference type="InterPro" id="IPR000160">
    <property type="entry name" value="GGDEF_dom"/>
</dbReference>
<dbReference type="EMBL" id="VOXD01000028">
    <property type="protein sequence ID" value="TXF87991.1"/>
    <property type="molecule type" value="Genomic_DNA"/>
</dbReference>
<comment type="caution">
    <text evidence="13">The sequence shown here is derived from an EMBL/GenBank/DDBJ whole genome shotgun (WGS) entry which is preliminary data.</text>
</comment>
<sequence>MPTTTSTEKQQLILAALLHGIGKFWQRSDSPLFEGSAIKNLDETHLRSFAPVDHNGIPAFQHVLWTYQFLEDFSDKFKKLRLWETSLGKLSELAARYNLPSTEPEKMLQLASTWCSGNESVEAELSVPNGSTESKRLLLQSIFSRAKISGQKATDRTLPVRSLSIEGTKPFLINEEFTASEVEKVHKSYRKLWSDFRDDFARIPTESAEDFLFTLQQVLRKYCSCIPMNTGKVRTINLYEHLKTTAALVTCLHDFSTEKQINTASIKEHDHLLIKMICLDLSGIQSFIYDISSSKAYKSLKGRSFFLTALIEQMTTVLLRETNQHYPNILYASGGKAYYLLPNTEAVTKGLARARHLIEDQAYYEEGGSIFPAMGEVVFGFRGTQVVSDDGLESLGALWKAVSDRASQQKNRRYERILQSSFEDIFSEKGEPALLSGSTDQLCAVTGVPIPKGKGNRLNEGDKDSPLITQRVNDHISAGKKLKNANYLLYANQASHDLSFSKLDRVLGLRAESGEARSGEQRLRLNSTNFLPPAAQQGGYGFCFYGGNSQPDARGRKEVAEFEDLCWYKDSKSGDPQYALLGVLRMDVDSLGQLFIKGFADKDKSFAAYATLSAQLDFFFSGYINIIREEADFKNQVSIVYSGGDDVFALGRWDRIIDFGKRIREEFRDFVGRDDLTISAGISIVNHKYPIYRAAEMAGDEEDRAKSHRFKAKNSDEQPKNALAIFGIALNWDEEFPAVEKLKTELLEHEANGLNRAILHTIQEAYVQSLPDPKTNAVDFSYKWRTAYTLKRMADRYNKNQKAIGDFIEKLNQELLHNDAFGADHYLKLAAVASRWAELELKLKTTANA</sequence>
<feature type="domain" description="GGDEF" evidence="12">
    <location>
        <begin position="579"/>
        <end position="728"/>
    </location>
</feature>
<dbReference type="Proteomes" id="UP000321907">
    <property type="component" value="Unassembled WGS sequence"/>
</dbReference>
<comment type="similarity">
    <text evidence="1">Belongs to the CRISPR-associated Cas10/Csm1 family.</text>
</comment>
<dbReference type="AlphaFoldDB" id="A0A5C7FEQ6"/>
<keyword evidence="14" id="KW-1185">Reference proteome</keyword>
<evidence type="ECO:0000256" key="10">
    <source>
        <dbReference type="ARBA" id="ARBA00023118"/>
    </source>
</evidence>
<evidence type="ECO:0000256" key="4">
    <source>
        <dbReference type="ARBA" id="ARBA00022722"/>
    </source>
</evidence>
<accession>A0A5C7FEQ6</accession>
<name>A0A5C7FEQ6_9BACT</name>
<keyword evidence="3" id="KW-0808">Transferase</keyword>
<dbReference type="InterPro" id="IPR052117">
    <property type="entry name" value="Cas10/Csm1_subtype-III-A"/>
</dbReference>
<dbReference type="Pfam" id="PF18211">
    <property type="entry name" value="Csm1_B"/>
    <property type="match status" value="1"/>
</dbReference>
<organism evidence="13 14">
    <name type="scientific">Neolewinella aurantiaca</name>
    <dbReference type="NCBI Taxonomy" id="2602767"/>
    <lineage>
        <taxon>Bacteria</taxon>
        <taxon>Pseudomonadati</taxon>
        <taxon>Bacteroidota</taxon>
        <taxon>Saprospiria</taxon>
        <taxon>Saprospirales</taxon>
        <taxon>Lewinellaceae</taxon>
        <taxon>Neolewinella</taxon>
    </lineage>
</organism>
<evidence type="ECO:0000313" key="13">
    <source>
        <dbReference type="EMBL" id="TXF87991.1"/>
    </source>
</evidence>
<keyword evidence="7" id="KW-0378">Hydrolase</keyword>
<dbReference type="InterPro" id="IPR054767">
    <property type="entry name" value="Cas10-Cmr2_palm2"/>
</dbReference>
<evidence type="ECO:0000256" key="9">
    <source>
        <dbReference type="ARBA" id="ARBA00022840"/>
    </source>
</evidence>
<keyword evidence="4" id="KW-0540">Nuclease</keyword>
<dbReference type="PROSITE" id="PS50887">
    <property type="entry name" value="GGDEF"/>
    <property type="match status" value="1"/>
</dbReference>
<dbReference type="InterPro" id="IPR043128">
    <property type="entry name" value="Rev_trsase/Diguanyl_cyclase"/>
</dbReference>
<dbReference type="GO" id="GO:0004519">
    <property type="term" value="F:endonuclease activity"/>
    <property type="evidence" value="ECO:0007669"/>
    <property type="project" value="UniProtKB-KW"/>
</dbReference>
<dbReference type="PANTHER" id="PTHR36528">
    <property type="entry name" value="CRISPR SYSTEM SINGLE-STRAND-SPECIFIC DEOXYRIBONUCLEASE CAS10/CSM1 (SUBTYPE III-A)"/>
    <property type="match status" value="1"/>
</dbReference>
<evidence type="ECO:0000256" key="3">
    <source>
        <dbReference type="ARBA" id="ARBA00022679"/>
    </source>
</evidence>
<dbReference type="OrthoDB" id="9768769at2"/>
<dbReference type="GO" id="GO:0004527">
    <property type="term" value="F:exonuclease activity"/>
    <property type="evidence" value="ECO:0007669"/>
    <property type="project" value="UniProtKB-KW"/>
</dbReference>
<dbReference type="GO" id="GO:0005524">
    <property type="term" value="F:ATP binding"/>
    <property type="evidence" value="ECO:0007669"/>
    <property type="project" value="UniProtKB-KW"/>
</dbReference>
<dbReference type="Pfam" id="PF22335">
    <property type="entry name" value="Cas10-Cmr2_palm2"/>
    <property type="match status" value="1"/>
</dbReference>
<dbReference type="GO" id="GO:0016740">
    <property type="term" value="F:transferase activity"/>
    <property type="evidence" value="ECO:0007669"/>
    <property type="project" value="UniProtKB-KW"/>
</dbReference>
<keyword evidence="6" id="KW-0255">Endonuclease</keyword>
<evidence type="ECO:0000256" key="7">
    <source>
        <dbReference type="ARBA" id="ARBA00022801"/>
    </source>
</evidence>
<gene>
    <name evidence="13" type="primary">cas10</name>
    <name evidence="13" type="ORF">FUA23_16660</name>
</gene>
<dbReference type="InterPro" id="IPR013408">
    <property type="entry name" value="Cas10/Csm1"/>
</dbReference>
<proteinExistence type="inferred from homology"/>
<dbReference type="GO" id="GO:0051607">
    <property type="term" value="P:defense response to virus"/>
    <property type="evidence" value="ECO:0007669"/>
    <property type="project" value="UniProtKB-KW"/>
</dbReference>
<evidence type="ECO:0000256" key="5">
    <source>
        <dbReference type="ARBA" id="ARBA00022741"/>
    </source>
</evidence>
<evidence type="ECO:0000256" key="11">
    <source>
        <dbReference type="ARBA" id="ARBA00032922"/>
    </source>
</evidence>
<dbReference type="InterPro" id="IPR041062">
    <property type="entry name" value="Csm1_B"/>
</dbReference>
<dbReference type="NCBIfam" id="TIGR02578">
    <property type="entry name" value="cas_TM1811_Csm1"/>
    <property type="match status" value="1"/>
</dbReference>
<keyword evidence="8" id="KW-0269">Exonuclease</keyword>